<dbReference type="Gene3D" id="3.40.50.800">
    <property type="entry name" value="Anticodon-binding domain"/>
    <property type="match status" value="1"/>
</dbReference>
<evidence type="ECO:0000256" key="8">
    <source>
        <dbReference type="ARBA" id="ARBA00022917"/>
    </source>
</evidence>
<dbReference type="PIRSF" id="PIRSF001549">
    <property type="entry name" value="His-tRNA_synth"/>
    <property type="match status" value="1"/>
</dbReference>
<dbReference type="Proteomes" id="UP000183417">
    <property type="component" value="Unassembled WGS sequence"/>
</dbReference>
<evidence type="ECO:0000259" key="14">
    <source>
        <dbReference type="PROSITE" id="PS50862"/>
    </source>
</evidence>
<evidence type="ECO:0000256" key="3">
    <source>
        <dbReference type="ARBA" id="ARBA00011738"/>
    </source>
</evidence>
<dbReference type="PANTHER" id="PTHR43707">
    <property type="entry name" value="HISTIDYL-TRNA SYNTHETASE"/>
    <property type="match status" value="1"/>
</dbReference>
<keyword evidence="9 11" id="KW-0030">Aminoacyl-tRNA synthetase</keyword>
<dbReference type="FunFam" id="3.30.930.10:FF:000005">
    <property type="entry name" value="Histidine--tRNA ligase"/>
    <property type="match status" value="1"/>
</dbReference>
<dbReference type="AlphaFoldDB" id="A0A1H3G368"/>
<keyword evidence="4 11" id="KW-0963">Cytoplasm</keyword>
<dbReference type="CDD" id="cd00773">
    <property type="entry name" value="HisRS-like_core"/>
    <property type="match status" value="1"/>
</dbReference>
<keyword evidence="5 11" id="KW-0436">Ligase</keyword>
<dbReference type="GO" id="GO:0004821">
    <property type="term" value="F:histidine-tRNA ligase activity"/>
    <property type="evidence" value="ECO:0007669"/>
    <property type="project" value="UniProtKB-UniRule"/>
</dbReference>
<reference evidence="15 16" key="1">
    <citation type="submission" date="2016-10" db="EMBL/GenBank/DDBJ databases">
        <authorList>
            <person name="de Groot N.N."/>
        </authorList>
    </citation>
    <scope>NUCLEOTIDE SEQUENCE [LARGE SCALE GENOMIC DNA]</scope>
    <source>
        <strain evidence="15 16">LMG 24775</strain>
    </source>
</reference>
<dbReference type="InterPro" id="IPR045864">
    <property type="entry name" value="aa-tRNA-synth_II/BPL/LPL"/>
</dbReference>
<name>A0A1H3G368_9BURK</name>
<protein>
    <recommendedName>
        <fullName evidence="11">Histidine--tRNA ligase</fullName>
        <ecNumber evidence="11">6.1.1.21</ecNumber>
    </recommendedName>
    <alternativeName>
        <fullName evidence="11">Histidyl-tRNA synthetase</fullName>
        <shortName evidence="11">HisRS</shortName>
    </alternativeName>
</protein>
<organism evidence="15 16">
    <name type="scientific">Delftia lacustris</name>
    <dbReference type="NCBI Taxonomy" id="558537"/>
    <lineage>
        <taxon>Bacteria</taxon>
        <taxon>Pseudomonadati</taxon>
        <taxon>Pseudomonadota</taxon>
        <taxon>Betaproteobacteria</taxon>
        <taxon>Burkholderiales</taxon>
        <taxon>Comamonadaceae</taxon>
        <taxon>Delftia</taxon>
    </lineage>
</organism>
<evidence type="ECO:0000256" key="12">
    <source>
        <dbReference type="PIRSR" id="PIRSR001549-1"/>
    </source>
</evidence>
<evidence type="ECO:0000256" key="1">
    <source>
        <dbReference type="ARBA" id="ARBA00004496"/>
    </source>
</evidence>
<comment type="subunit">
    <text evidence="3 11">Homodimer.</text>
</comment>
<feature type="binding site" evidence="12">
    <location>
        <begin position="116"/>
        <end position="118"/>
    </location>
    <ligand>
        <name>L-histidine</name>
        <dbReference type="ChEBI" id="CHEBI:57595"/>
    </ligand>
</feature>
<comment type="similarity">
    <text evidence="2 11">Belongs to the class-II aminoacyl-tRNA synthetase family.</text>
</comment>
<comment type="catalytic activity">
    <reaction evidence="10 11">
        <text>tRNA(His) + L-histidine + ATP = L-histidyl-tRNA(His) + AMP + diphosphate + H(+)</text>
        <dbReference type="Rhea" id="RHEA:17313"/>
        <dbReference type="Rhea" id="RHEA-COMP:9665"/>
        <dbReference type="Rhea" id="RHEA-COMP:9689"/>
        <dbReference type="ChEBI" id="CHEBI:15378"/>
        <dbReference type="ChEBI" id="CHEBI:30616"/>
        <dbReference type="ChEBI" id="CHEBI:33019"/>
        <dbReference type="ChEBI" id="CHEBI:57595"/>
        <dbReference type="ChEBI" id="CHEBI:78442"/>
        <dbReference type="ChEBI" id="CHEBI:78527"/>
        <dbReference type="ChEBI" id="CHEBI:456215"/>
        <dbReference type="EC" id="6.1.1.21"/>
    </reaction>
</comment>
<dbReference type="InterPro" id="IPR036621">
    <property type="entry name" value="Anticodon-bd_dom_sf"/>
</dbReference>
<dbReference type="HAMAP" id="MF_00127">
    <property type="entry name" value="His_tRNA_synth"/>
    <property type="match status" value="1"/>
</dbReference>
<dbReference type="NCBIfam" id="TIGR00442">
    <property type="entry name" value="hisS"/>
    <property type="match status" value="1"/>
</dbReference>
<dbReference type="EC" id="6.1.1.21" evidence="11"/>
<dbReference type="GO" id="GO:0005524">
    <property type="term" value="F:ATP binding"/>
    <property type="evidence" value="ECO:0007669"/>
    <property type="project" value="UniProtKB-UniRule"/>
</dbReference>
<accession>A0A1H3G368</accession>
<evidence type="ECO:0000256" key="4">
    <source>
        <dbReference type="ARBA" id="ARBA00022490"/>
    </source>
</evidence>
<feature type="binding site" evidence="12">
    <location>
        <position position="164"/>
    </location>
    <ligand>
        <name>L-histidine</name>
        <dbReference type="ChEBI" id="CHEBI:57595"/>
    </ligand>
</feature>
<dbReference type="PANTHER" id="PTHR43707:SF1">
    <property type="entry name" value="HISTIDINE--TRNA LIGASE, MITOCHONDRIAL-RELATED"/>
    <property type="match status" value="1"/>
</dbReference>
<evidence type="ECO:0000256" key="2">
    <source>
        <dbReference type="ARBA" id="ARBA00008226"/>
    </source>
</evidence>
<dbReference type="GO" id="GO:0006427">
    <property type="term" value="P:histidyl-tRNA aminoacylation"/>
    <property type="evidence" value="ECO:0007669"/>
    <property type="project" value="UniProtKB-UniRule"/>
</dbReference>
<evidence type="ECO:0000256" key="6">
    <source>
        <dbReference type="ARBA" id="ARBA00022741"/>
    </source>
</evidence>
<evidence type="ECO:0000256" key="13">
    <source>
        <dbReference type="SAM" id="MobiDB-lite"/>
    </source>
</evidence>
<dbReference type="InterPro" id="IPR004516">
    <property type="entry name" value="HisRS/HisZ"/>
</dbReference>
<sequence length="461" mass="50852">MGSHAGCAWEHGAQKAGSAPVSEHSSNENNVAKPEKLSAVKGMNDILPAESARWEWLEAQVRELMARFAYRNVRTPIVEHTQLFVRGIGEVTDIVEKEMYSFEDKLNGERLTLRPEGTASLVRATIENNLLYDGGKRMWYMGPMFRHERPQRGRYRQFHQIGAEALGFAGPDVDAELILLAVSLWKQLGLTQWRLEINSLGQPEERQAHRQALIAYLEQHQDVMDEEARRRMYSNPLRVLDTKNPAMQAMVNGAPRLLDFLGEGSLAHFDGLKAILDANGVPWTVNPRLVRGLDYYNLTVFEFITDMLGAQGTICAGGRYDYLIEQVGGKSAPAVGWALGVERVLELVKELGADIPAPTLHAYAIVPDVSAMPVALRTLQQLREAGVRVQMHAASAEGLGSMKSQFKKADASGAHFALIFGSDELQQGLVTVKSLRDGTGQQVQQALADAAQWAATLQSAV</sequence>
<dbReference type="InterPro" id="IPR006195">
    <property type="entry name" value="aa-tRNA-synth_II"/>
</dbReference>
<gene>
    <name evidence="11" type="primary">hisS</name>
    <name evidence="15" type="ORF">SAMN05421547_10259</name>
</gene>
<dbReference type="InterPro" id="IPR041715">
    <property type="entry name" value="HisRS-like_core"/>
</dbReference>
<feature type="binding site" evidence="12">
    <location>
        <begin position="295"/>
        <end position="296"/>
    </location>
    <ligand>
        <name>L-histidine</name>
        <dbReference type="ChEBI" id="CHEBI:57595"/>
    </ligand>
</feature>
<dbReference type="Gene3D" id="3.30.930.10">
    <property type="entry name" value="Bira Bifunctional Protein, Domain 2"/>
    <property type="match status" value="1"/>
</dbReference>
<dbReference type="Pfam" id="PF13393">
    <property type="entry name" value="tRNA-synt_His"/>
    <property type="match status" value="1"/>
</dbReference>
<dbReference type="EMBL" id="FNPE01000002">
    <property type="protein sequence ID" value="SDX97772.1"/>
    <property type="molecule type" value="Genomic_DNA"/>
</dbReference>
<evidence type="ECO:0000256" key="10">
    <source>
        <dbReference type="ARBA" id="ARBA00047639"/>
    </source>
</evidence>
<evidence type="ECO:0000256" key="11">
    <source>
        <dbReference type="HAMAP-Rule" id="MF_00127"/>
    </source>
</evidence>
<evidence type="ECO:0000313" key="15">
    <source>
        <dbReference type="EMBL" id="SDX97772.1"/>
    </source>
</evidence>
<dbReference type="PROSITE" id="PS50862">
    <property type="entry name" value="AA_TRNA_LIGASE_II"/>
    <property type="match status" value="1"/>
</dbReference>
<feature type="region of interest" description="Disordered" evidence="13">
    <location>
        <begin position="1"/>
        <end position="35"/>
    </location>
</feature>
<comment type="subcellular location">
    <subcellularLocation>
        <location evidence="1 11">Cytoplasm</location>
    </subcellularLocation>
</comment>
<evidence type="ECO:0000313" key="16">
    <source>
        <dbReference type="Proteomes" id="UP000183417"/>
    </source>
</evidence>
<feature type="domain" description="Aminoacyl-transfer RNA synthetases class-II family profile" evidence="14">
    <location>
        <begin position="57"/>
        <end position="367"/>
    </location>
</feature>
<dbReference type="GO" id="GO:0005737">
    <property type="term" value="C:cytoplasm"/>
    <property type="evidence" value="ECO:0007669"/>
    <property type="project" value="UniProtKB-SubCell"/>
</dbReference>
<dbReference type="InterPro" id="IPR004154">
    <property type="entry name" value="Anticodon-bd"/>
</dbReference>
<dbReference type="SUPFAM" id="SSF55681">
    <property type="entry name" value="Class II aaRS and biotin synthetases"/>
    <property type="match status" value="1"/>
</dbReference>
<proteinExistence type="inferred from homology"/>
<evidence type="ECO:0000256" key="9">
    <source>
        <dbReference type="ARBA" id="ARBA00023146"/>
    </source>
</evidence>
<dbReference type="Pfam" id="PF03129">
    <property type="entry name" value="HGTP_anticodon"/>
    <property type="match status" value="1"/>
</dbReference>
<evidence type="ECO:0000256" key="5">
    <source>
        <dbReference type="ARBA" id="ARBA00022598"/>
    </source>
</evidence>
<keyword evidence="8 11" id="KW-0648">Protein biosynthesis</keyword>
<dbReference type="InterPro" id="IPR015807">
    <property type="entry name" value="His-tRNA-ligase"/>
</dbReference>
<evidence type="ECO:0000256" key="7">
    <source>
        <dbReference type="ARBA" id="ARBA00022840"/>
    </source>
</evidence>
<keyword evidence="7 11" id="KW-0067">ATP-binding</keyword>
<feature type="binding site" evidence="12">
    <location>
        <position position="291"/>
    </location>
    <ligand>
        <name>L-histidine</name>
        <dbReference type="ChEBI" id="CHEBI:57595"/>
    </ligand>
</feature>
<keyword evidence="6 11" id="KW-0547">Nucleotide-binding</keyword>
<dbReference type="SUPFAM" id="SSF52954">
    <property type="entry name" value="Class II aaRS ABD-related"/>
    <property type="match status" value="1"/>
</dbReference>
<feature type="binding site" evidence="12">
    <location>
        <position position="146"/>
    </location>
    <ligand>
        <name>L-histidine</name>
        <dbReference type="ChEBI" id="CHEBI:57595"/>
    </ligand>
</feature>
<feature type="binding site" evidence="12">
    <location>
        <position position="160"/>
    </location>
    <ligand>
        <name>L-histidine</name>
        <dbReference type="ChEBI" id="CHEBI:57595"/>
    </ligand>
</feature>